<sequence length="116" mass="13531">MSSVLEVHTLTAQLLNLLDQPAKQDERDTLIQQIDNKLNEREAAMKQIAAPFTDREKEQLHEINEWNKEIVQKMSIVKTIIQADMQRLKKTKDGANKYVNPYQSVQADGMFYDKRK</sequence>
<evidence type="ECO:0000256" key="7">
    <source>
        <dbReference type="ARBA" id="ARBA00093797"/>
    </source>
</evidence>
<evidence type="ECO:0000256" key="4">
    <source>
        <dbReference type="ARBA" id="ARBA00023186"/>
    </source>
</evidence>
<keyword evidence="8" id="KW-0969">Cilium</keyword>
<evidence type="ECO:0000313" key="8">
    <source>
        <dbReference type="EMBL" id="MBS2970639.1"/>
    </source>
</evidence>
<evidence type="ECO:0000256" key="3">
    <source>
        <dbReference type="ARBA" id="ARBA00022795"/>
    </source>
</evidence>
<keyword evidence="8" id="KW-0282">Flagellum</keyword>
<accession>A0ABS5LJU4</accession>
<comment type="subcellular location">
    <subcellularLocation>
        <location evidence="1">Cytoplasm</location>
        <location evidence="1">Cytosol</location>
    </subcellularLocation>
</comment>
<proteinExistence type="inferred from homology"/>
<keyword evidence="2" id="KW-0963">Cytoplasm</keyword>
<keyword evidence="9" id="KW-1185">Reference proteome</keyword>
<evidence type="ECO:0000256" key="5">
    <source>
        <dbReference type="ARBA" id="ARBA00093765"/>
    </source>
</evidence>
<evidence type="ECO:0000256" key="2">
    <source>
        <dbReference type="ARBA" id="ARBA00022490"/>
    </source>
</evidence>
<comment type="caution">
    <text evidence="8">The sequence shown here is derived from an EMBL/GenBank/DDBJ whole genome shotgun (WGS) entry which is preliminary data.</text>
</comment>
<organism evidence="8 9">
    <name type="scientific">Metabacillus flavus</name>
    <dbReference type="NCBI Taxonomy" id="2823519"/>
    <lineage>
        <taxon>Bacteria</taxon>
        <taxon>Bacillati</taxon>
        <taxon>Bacillota</taxon>
        <taxon>Bacilli</taxon>
        <taxon>Bacillales</taxon>
        <taxon>Bacillaceae</taxon>
        <taxon>Metabacillus</taxon>
    </lineage>
</organism>
<protein>
    <recommendedName>
        <fullName evidence="7">Flagellar protein FliT</fullName>
    </recommendedName>
</protein>
<evidence type="ECO:0000256" key="1">
    <source>
        <dbReference type="ARBA" id="ARBA00004514"/>
    </source>
</evidence>
<dbReference type="RefSeq" id="WP_211561187.1">
    <property type="nucleotide sequence ID" value="NZ_JAGVRK010000001.1"/>
</dbReference>
<comment type="similarity">
    <text evidence="6">Belongs to the bacillales FliT family.</text>
</comment>
<evidence type="ECO:0000313" key="9">
    <source>
        <dbReference type="Proteomes" id="UP000682403"/>
    </source>
</evidence>
<keyword evidence="3" id="KW-1005">Bacterial flagellum biogenesis</keyword>
<name>A0ABS5LJU4_9BACI</name>
<gene>
    <name evidence="8" type="ORF">J9317_17995</name>
</gene>
<dbReference type="EMBL" id="JAGVRK010000001">
    <property type="protein sequence ID" value="MBS2970639.1"/>
    <property type="molecule type" value="Genomic_DNA"/>
</dbReference>
<dbReference type="Pfam" id="PF05400">
    <property type="entry name" value="FliT"/>
    <property type="match status" value="1"/>
</dbReference>
<dbReference type="InterPro" id="IPR008622">
    <property type="entry name" value="FliT"/>
</dbReference>
<keyword evidence="8" id="KW-0966">Cell projection</keyword>
<evidence type="ECO:0000256" key="6">
    <source>
        <dbReference type="ARBA" id="ARBA00093785"/>
    </source>
</evidence>
<dbReference type="Proteomes" id="UP000682403">
    <property type="component" value="Unassembled WGS sequence"/>
</dbReference>
<keyword evidence="4" id="KW-0143">Chaperone</keyword>
<comment type="function">
    <text evidence="5">May act as an export chaperone for the filament capping protein FliD.</text>
</comment>
<reference evidence="8 9" key="1">
    <citation type="submission" date="2021-04" db="EMBL/GenBank/DDBJ databases">
        <title>Metabacillus sp. strain KIGAM252 whole genome sequence.</title>
        <authorList>
            <person name="Seo M.-J."/>
            <person name="Cho E.-S."/>
            <person name="Hwang C.Y."/>
            <person name="Yoon D.J."/>
        </authorList>
    </citation>
    <scope>NUCLEOTIDE SEQUENCE [LARGE SCALE GENOMIC DNA]</scope>
    <source>
        <strain evidence="8 9">KIGAM252</strain>
    </source>
</reference>